<dbReference type="Pfam" id="PF00795">
    <property type="entry name" value="CN_hydrolase"/>
    <property type="match status" value="1"/>
</dbReference>
<dbReference type="SUPFAM" id="SSF56317">
    <property type="entry name" value="Carbon-nitrogen hydrolase"/>
    <property type="match status" value="1"/>
</dbReference>
<dbReference type="PROSITE" id="PS50263">
    <property type="entry name" value="CN_HYDROLASE"/>
    <property type="match status" value="1"/>
</dbReference>
<dbReference type="PANTHER" id="PTHR23088">
    <property type="entry name" value="NITRILASE-RELATED"/>
    <property type="match status" value="1"/>
</dbReference>
<comment type="caution">
    <text evidence="6">The sequence shown here is derived from an EMBL/GenBank/DDBJ whole genome shotgun (WGS) entry which is preliminary data.</text>
</comment>
<dbReference type="PANTHER" id="PTHR23088:SF30">
    <property type="entry name" value="OMEGA-AMIDASE NIT2"/>
    <property type="match status" value="1"/>
</dbReference>
<dbReference type="GO" id="GO:0005739">
    <property type="term" value="C:mitochondrion"/>
    <property type="evidence" value="ECO:0007669"/>
    <property type="project" value="TreeGrafter"/>
</dbReference>
<evidence type="ECO:0000313" key="6">
    <source>
        <dbReference type="EMBL" id="KAJ6639402.1"/>
    </source>
</evidence>
<evidence type="ECO:0000259" key="5">
    <source>
        <dbReference type="PROSITE" id="PS50263"/>
    </source>
</evidence>
<dbReference type="EMBL" id="WJQU01000003">
    <property type="protein sequence ID" value="KAJ6639402.1"/>
    <property type="molecule type" value="Genomic_DNA"/>
</dbReference>
<dbReference type="GO" id="GO:0006541">
    <property type="term" value="P:glutamine metabolic process"/>
    <property type="evidence" value="ECO:0007669"/>
    <property type="project" value="TreeGrafter"/>
</dbReference>
<name>A0A9Q0MZ22_9DIPT</name>
<dbReference type="AlphaFoldDB" id="A0A9Q0MZ22"/>
<accession>A0A9Q0MZ22</accession>
<dbReference type="GO" id="GO:0006528">
    <property type="term" value="P:asparagine metabolic process"/>
    <property type="evidence" value="ECO:0007669"/>
    <property type="project" value="TreeGrafter"/>
</dbReference>
<dbReference type="Proteomes" id="UP001151699">
    <property type="component" value="Chromosome X"/>
</dbReference>
<comment type="catalytic activity">
    <reaction evidence="4">
        <text>2-oxosuccinamate + H2O = oxaloacetate + NH4(+)</text>
        <dbReference type="Rhea" id="RHEA:59412"/>
        <dbReference type="ChEBI" id="CHEBI:15377"/>
        <dbReference type="ChEBI" id="CHEBI:16452"/>
        <dbReference type="ChEBI" id="CHEBI:28938"/>
        <dbReference type="ChEBI" id="CHEBI:57735"/>
        <dbReference type="EC" id="3.5.1.3"/>
    </reaction>
    <physiologicalReaction direction="left-to-right" evidence="4">
        <dbReference type="Rhea" id="RHEA:59413"/>
    </physiologicalReaction>
</comment>
<reference evidence="6" key="1">
    <citation type="submission" date="2022-07" db="EMBL/GenBank/DDBJ databases">
        <authorList>
            <person name="Trinca V."/>
            <person name="Uliana J.V.C."/>
            <person name="Torres T.T."/>
            <person name="Ward R.J."/>
            <person name="Monesi N."/>
        </authorList>
    </citation>
    <scope>NUCLEOTIDE SEQUENCE</scope>
    <source>
        <strain evidence="6">HSMRA1968</strain>
        <tissue evidence="6">Whole embryos</tissue>
    </source>
</reference>
<dbReference type="GO" id="GO:0006107">
    <property type="term" value="P:oxaloacetate metabolic process"/>
    <property type="evidence" value="ECO:0007669"/>
    <property type="project" value="TreeGrafter"/>
</dbReference>
<evidence type="ECO:0000256" key="2">
    <source>
        <dbReference type="ARBA" id="ARBA00039118"/>
    </source>
</evidence>
<evidence type="ECO:0000313" key="7">
    <source>
        <dbReference type="Proteomes" id="UP001151699"/>
    </source>
</evidence>
<dbReference type="InterPro" id="IPR003010">
    <property type="entry name" value="C-N_Hydrolase"/>
</dbReference>
<gene>
    <name evidence="6" type="primary">Nit2_1</name>
    <name evidence="6" type="ORF">Bhyg_12146</name>
</gene>
<comment type="catalytic activity">
    <reaction evidence="1">
        <text>2-oxoglutaramate + H2O = 2-oxoglutarate + NH4(+)</text>
        <dbReference type="Rhea" id="RHEA:32963"/>
        <dbReference type="ChEBI" id="CHEBI:15377"/>
        <dbReference type="ChEBI" id="CHEBI:16769"/>
        <dbReference type="ChEBI" id="CHEBI:16810"/>
        <dbReference type="ChEBI" id="CHEBI:28938"/>
        <dbReference type="EC" id="3.5.1.3"/>
    </reaction>
    <physiologicalReaction direction="left-to-right" evidence="1">
        <dbReference type="Rhea" id="RHEA:32964"/>
    </physiologicalReaction>
</comment>
<dbReference type="GO" id="GO:0050152">
    <property type="term" value="F:omega-amidase activity"/>
    <property type="evidence" value="ECO:0007669"/>
    <property type="project" value="UniProtKB-EC"/>
</dbReference>
<proteinExistence type="predicted"/>
<feature type="domain" description="CN hydrolase" evidence="5">
    <location>
        <begin position="1"/>
        <end position="113"/>
    </location>
</feature>
<dbReference type="EC" id="3.5.1.3" evidence="2"/>
<protein>
    <recommendedName>
        <fullName evidence="2">omega-amidase</fullName>
        <ecNumber evidence="2">3.5.1.3</ecNumber>
    </recommendedName>
    <alternativeName>
        <fullName evidence="3">Nitrilase homolog 2</fullName>
    </alternativeName>
</protein>
<evidence type="ECO:0000256" key="1">
    <source>
        <dbReference type="ARBA" id="ARBA00036637"/>
    </source>
</evidence>
<dbReference type="Gene3D" id="3.60.110.10">
    <property type="entry name" value="Carbon-nitrogen hydrolase"/>
    <property type="match status" value="1"/>
</dbReference>
<sequence>MLTTFDMDGVKIGLGICSDLFFSEMATLYRKFGCDMMIYMTAYPKLLGEMFTDMLTKTRAADNQMFVMTVSQARMNDRMGDMIYGHSSIVDGYGKVLKRLNDREDMLYMNIDLTDMEKYRMMIKLMDHKRTDMYDLVYKK</sequence>
<evidence type="ECO:0000256" key="4">
    <source>
        <dbReference type="ARBA" id="ARBA00048745"/>
    </source>
</evidence>
<evidence type="ECO:0000256" key="3">
    <source>
        <dbReference type="ARBA" id="ARBA00041576"/>
    </source>
</evidence>
<dbReference type="InterPro" id="IPR036526">
    <property type="entry name" value="C-N_Hydrolase_sf"/>
</dbReference>
<keyword evidence="7" id="KW-1185">Reference proteome</keyword>
<organism evidence="6 7">
    <name type="scientific">Pseudolycoriella hygida</name>
    <dbReference type="NCBI Taxonomy" id="35572"/>
    <lineage>
        <taxon>Eukaryota</taxon>
        <taxon>Metazoa</taxon>
        <taxon>Ecdysozoa</taxon>
        <taxon>Arthropoda</taxon>
        <taxon>Hexapoda</taxon>
        <taxon>Insecta</taxon>
        <taxon>Pterygota</taxon>
        <taxon>Neoptera</taxon>
        <taxon>Endopterygota</taxon>
        <taxon>Diptera</taxon>
        <taxon>Nematocera</taxon>
        <taxon>Sciaroidea</taxon>
        <taxon>Sciaridae</taxon>
        <taxon>Pseudolycoriella</taxon>
    </lineage>
</organism>
<dbReference type="OrthoDB" id="412018at2759"/>